<feature type="region of interest" description="Disordered" evidence="1">
    <location>
        <begin position="24"/>
        <end position="59"/>
    </location>
</feature>
<feature type="compositionally biased region" description="Low complexity" evidence="1">
    <location>
        <begin position="24"/>
        <end position="35"/>
    </location>
</feature>
<organism evidence="2 3">
    <name type="scientific">Streptomyces flaveus</name>
    <dbReference type="NCBI Taxonomy" id="66370"/>
    <lineage>
        <taxon>Bacteria</taxon>
        <taxon>Bacillati</taxon>
        <taxon>Actinomycetota</taxon>
        <taxon>Actinomycetes</taxon>
        <taxon>Kitasatosporales</taxon>
        <taxon>Streptomycetaceae</taxon>
        <taxon>Streptomyces</taxon>
        <taxon>Streptomyces aurantiacus group</taxon>
    </lineage>
</organism>
<reference evidence="2" key="1">
    <citation type="journal article" date="2014" name="Int. J. Syst. Evol. Microbiol.">
        <title>Complete genome sequence of Corynebacterium casei LMG S-19264T (=DSM 44701T), isolated from a smear-ripened cheese.</title>
        <authorList>
            <consortium name="US DOE Joint Genome Institute (JGI-PGF)"/>
            <person name="Walter F."/>
            <person name="Albersmeier A."/>
            <person name="Kalinowski J."/>
            <person name="Ruckert C."/>
        </authorList>
    </citation>
    <scope>NUCLEOTIDE SEQUENCE</scope>
    <source>
        <strain evidence="2">JCM 3035</strain>
    </source>
</reference>
<dbReference type="Proteomes" id="UP000637788">
    <property type="component" value="Unassembled WGS sequence"/>
</dbReference>
<evidence type="ECO:0000313" key="3">
    <source>
        <dbReference type="Proteomes" id="UP000637788"/>
    </source>
</evidence>
<feature type="compositionally biased region" description="Basic and acidic residues" evidence="1">
    <location>
        <begin position="36"/>
        <end position="49"/>
    </location>
</feature>
<protein>
    <submittedName>
        <fullName evidence="2">Uncharacterized protein</fullName>
    </submittedName>
</protein>
<proteinExistence type="predicted"/>
<evidence type="ECO:0000313" key="2">
    <source>
        <dbReference type="EMBL" id="GGK90789.1"/>
    </source>
</evidence>
<evidence type="ECO:0000256" key="1">
    <source>
        <dbReference type="SAM" id="MobiDB-lite"/>
    </source>
</evidence>
<dbReference type="RefSeq" id="WP_189324907.1">
    <property type="nucleotide sequence ID" value="NZ_BMPQ01000018.1"/>
</dbReference>
<dbReference type="AlphaFoldDB" id="A0A917VJE1"/>
<comment type="caution">
    <text evidence="2">The sequence shown here is derived from an EMBL/GenBank/DDBJ whole genome shotgun (WGS) entry which is preliminary data.</text>
</comment>
<reference evidence="2" key="2">
    <citation type="submission" date="2020-09" db="EMBL/GenBank/DDBJ databases">
        <authorList>
            <person name="Sun Q."/>
            <person name="Ohkuma M."/>
        </authorList>
    </citation>
    <scope>NUCLEOTIDE SEQUENCE</scope>
    <source>
        <strain evidence="2">JCM 3035</strain>
    </source>
</reference>
<accession>A0A917VJE1</accession>
<keyword evidence="3" id="KW-1185">Reference proteome</keyword>
<sequence length="71" mass="7849">MRAVRRRAGAAEAVASAPRLIVGVDARSADSGSDADTAHARSPNRPERRPMHRARRRAQTADFHFLITMVR</sequence>
<gene>
    <name evidence="2" type="ORF">GCM10010094_59730</name>
</gene>
<name>A0A917VJE1_9ACTN</name>
<dbReference type="EMBL" id="BMPQ01000018">
    <property type="protein sequence ID" value="GGK90789.1"/>
    <property type="molecule type" value="Genomic_DNA"/>
</dbReference>